<comment type="pathway">
    <text evidence="2">Cofactor biosynthesis; NAD(+) biosynthesis; deamido-NAD(+) from nicotinate D-ribonucleotide: step 1/1.</text>
</comment>
<keyword evidence="8" id="KW-0067">ATP-binding</keyword>
<reference evidence="13" key="2">
    <citation type="submission" date="2016-01" db="EMBL/GenBank/DDBJ databases">
        <title>Diatom-associated endosymboitic cyanobacterium lacks core nitrogen metabolism enzymes.</title>
        <authorList>
            <person name="Hilton J.A."/>
            <person name="Foster R.A."/>
            <person name="Tripp H.J."/>
            <person name="Carter B.J."/>
            <person name="Zehr J.P."/>
            <person name="Villareal T.A."/>
        </authorList>
    </citation>
    <scope>NUCLEOTIDE SEQUENCE [LARGE SCALE GENOMIC DNA]</scope>
    <source>
        <strain evidence="13">HH01</strain>
    </source>
</reference>
<keyword evidence="6 12" id="KW-0548">Nucleotidyltransferase</keyword>
<evidence type="ECO:0000313" key="12">
    <source>
        <dbReference type="EMBL" id="CCH68029.1"/>
    </source>
</evidence>
<dbReference type="EMBL" id="CAIY01000075">
    <property type="protein sequence ID" value="CCH68029.1"/>
    <property type="molecule type" value="Genomic_DNA"/>
</dbReference>
<keyword evidence="13" id="KW-1185">Reference proteome</keyword>
<evidence type="ECO:0000256" key="10">
    <source>
        <dbReference type="ARBA" id="ARBA00048721"/>
    </source>
</evidence>
<keyword evidence="4" id="KW-0662">Pyridine nucleotide biosynthesis</keyword>
<evidence type="ECO:0000256" key="9">
    <source>
        <dbReference type="ARBA" id="ARBA00023027"/>
    </source>
</evidence>
<feature type="domain" description="Cytidyltransferase-like" evidence="11">
    <location>
        <begin position="5"/>
        <end position="147"/>
    </location>
</feature>
<evidence type="ECO:0000256" key="4">
    <source>
        <dbReference type="ARBA" id="ARBA00022642"/>
    </source>
</evidence>
<keyword evidence="9" id="KW-0520">NAD</keyword>
<name>M1WTD5_9NOST</name>
<comment type="caution">
    <text evidence="12">The sequence shown here is derived from an EMBL/GenBank/DDBJ whole genome shotgun (WGS) entry which is preliminary data.</text>
</comment>
<dbReference type="GO" id="GO:0009435">
    <property type="term" value="P:NAD+ biosynthetic process"/>
    <property type="evidence" value="ECO:0007669"/>
    <property type="project" value="UniProtKB-UniPathway"/>
</dbReference>
<evidence type="ECO:0000256" key="8">
    <source>
        <dbReference type="ARBA" id="ARBA00022840"/>
    </source>
</evidence>
<accession>M1WTD5</accession>
<dbReference type="Proteomes" id="UP000053051">
    <property type="component" value="Unassembled WGS sequence"/>
</dbReference>
<organism evidence="12 13">
    <name type="scientific">Richelia intracellularis HH01</name>
    <dbReference type="NCBI Taxonomy" id="1165094"/>
    <lineage>
        <taxon>Bacteria</taxon>
        <taxon>Bacillati</taxon>
        <taxon>Cyanobacteriota</taxon>
        <taxon>Cyanophyceae</taxon>
        <taxon>Nostocales</taxon>
        <taxon>Nostocaceae</taxon>
        <taxon>Richelia</taxon>
    </lineage>
</organism>
<evidence type="ECO:0000256" key="5">
    <source>
        <dbReference type="ARBA" id="ARBA00022679"/>
    </source>
</evidence>
<dbReference type="PANTHER" id="PTHR39321:SF3">
    <property type="entry name" value="PHOSPHOPANTETHEINE ADENYLYLTRANSFERASE"/>
    <property type="match status" value="1"/>
</dbReference>
<dbReference type="GO" id="GO:0004515">
    <property type="term" value="F:nicotinate-nucleotide adenylyltransferase activity"/>
    <property type="evidence" value="ECO:0007669"/>
    <property type="project" value="UniProtKB-EC"/>
</dbReference>
<keyword evidence="7" id="KW-0547">Nucleotide-binding</keyword>
<dbReference type="UniPathway" id="UPA00253">
    <property type="reaction ID" value="UER00332"/>
</dbReference>
<dbReference type="NCBIfam" id="NF000842">
    <property type="entry name" value="PRK00071.2-1"/>
    <property type="match status" value="1"/>
</dbReference>
<dbReference type="Pfam" id="PF01467">
    <property type="entry name" value="CTP_transf_like"/>
    <property type="match status" value="1"/>
</dbReference>
<dbReference type="EC" id="2.7.7.18" evidence="3"/>
<evidence type="ECO:0000256" key="1">
    <source>
        <dbReference type="ARBA" id="ARBA00002324"/>
    </source>
</evidence>
<dbReference type="InterPro" id="IPR014729">
    <property type="entry name" value="Rossmann-like_a/b/a_fold"/>
</dbReference>
<comment type="function">
    <text evidence="1">Catalyzes the reversible adenylation of nicotinate mononucleotide (NaMN) to nicotinic acid adenine dinucleotide (NaAD).</text>
</comment>
<reference evidence="12 13" key="1">
    <citation type="submission" date="2012-05" db="EMBL/GenBank/DDBJ databases">
        <authorList>
            <person name="Hilton J."/>
        </authorList>
    </citation>
    <scope>NUCLEOTIDE SEQUENCE [LARGE SCALE GENOMIC DNA]</scope>
    <source>
        <strain evidence="12 13">HH01</strain>
    </source>
</reference>
<protein>
    <recommendedName>
        <fullName evidence="3">nicotinate-nucleotide adenylyltransferase</fullName>
        <ecNumber evidence="3">2.7.7.18</ecNumber>
    </recommendedName>
</protein>
<dbReference type="Gene3D" id="3.40.50.620">
    <property type="entry name" value="HUPs"/>
    <property type="match status" value="1"/>
</dbReference>
<dbReference type="InterPro" id="IPR005248">
    <property type="entry name" value="NadD/NMNAT"/>
</dbReference>
<dbReference type="AlphaFoldDB" id="M1WTD5"/>
<evidence type="ECO:0000313" key="13">
    <source>
        <dbReference type="Proteomes" id="UP000053051"/>
    </source>
</evidence>
<dbReference type="PANTHER" id="PTHR39321">
    <property type="entry name" value="NICOTINATE-NUCLEOTIDE ADENYLYLTRANSFERASE-RELATED"/>
    <property type="match status" value="1"/>
</dbReference>
<dbReference type="CDD" id="cd02165">
    <property type="entry name" value="NMNAT"/>
    <property type="match status" value="1"/>
</dbReference>
<evidence type="ECO:0000256" key="2">
    <source>
        <dbReference type="ARBA" id="ARBA00005019"/>
    </source>
</evidence>
<sequence>MIVGWLSQNFDHVAIWAANNPFKVHLTPLEHRVAMLGLLIGDINTSKQNIALEQKLSSFRTIATLEKAKKYWRDNTEFTLVIGSDLLTQLPQWYRIEDLLRQAKLLVVPRPGHIINDSKVDNIKKLGGKTRIADLTGMDVSSTEYREYGDHKALTPRVVEYIHQEKLYQCHKPTQSKLSTS</sequence>
<dbReference type="SUPFAM" id="SSF52374">
    <property type="entry name" value="Nucleotidylyl transferase"/>
    <property type="match status" value="1"/>
</dbReference>
<gene>
    <name evidence="12" type="ORF">RINTHH_18740</name>
</gene>
<evidence type="ECO:0000259" key="11">
    <source>
        <dbReference type="Pfam" id="PF01467"/>
    </source>
</evidence>
<dbReference type="STRING" id="1165094.RINTHH_18740"/>
<evidence type="ECO:0000256" key="7">
    <source>
        <dbReference type="ARBA" id="ARBA00022741"/>
    </source>
</evidence>
<proteinExistence type="predicted"/>
<keyword evidence="5 12" id="KW-0808">Transferase</keyword>
<evidence type="ECO:0000256" key="6">
    <source>
        <dbReference type="ARBA" id="ARBA00022695"/>
    </source>
</evidence>
<dbReference type="InterPro" id="IPR004821">
    <property type="entry name" value="Cyt_trans-like"/>
</dbReference>
<evidence type="ECO:0000256" key="3">
    <source>
        <dbReference type="ARBA" id="ARBA00012389"/>
    </source>
</evidence>
<comment type="catalytic activity">
    <reaction evidence="10">
        <text>nicotinate beta-D-ribonucleotide + ATP + H(+) = deamido-NAD(+) + diphosphate</text>
        <dbReference type="Rhea" id="RHEA:22860"/>
        <dbReference type="ChEBI" id="CHEBI:15378"/>
        <dbReference type="ChEBI" id="CHEBI:30616"/>
        <dbReference type="ChEBI" id="CHEBI:33019"/>
        <dbReference type="ChEBI" id="CHEBI:57502"/>
        <dbReference type="ChEBI" id="CHEBI:58437"/>
        <dbReference type="EC" id="2.7.7.18"/>
    </reaction>
</comment>
<dbReference type="GO" id="GO:0005524">
    <property type="term" value="F:ATP binding"/>
    <property type="evidence" value="ECO:0007669"/>
    <property type="project" value="UniProtKB-KW"/>
</dbReference>